<evidence type="ECO:0000313" key="1">
    <source>
        <dbReference type="EMBL" id="MVP01828.1"/>
    </source>
</evidence>
<dbReference type="Pfam" id="PF13030">
    <property type="entry name" value="DUF3891"/>
    <property type="match status" value="1"/>
</dbReference>
<dbReference type="InterPro" id="IPR024992">
    <property type="entry name" value="DUF3891"/>
</dbReference>
<name>A0A7X3FLB7_9BACL</name>
<gene>
    <name evidence="1" type="ORF">EDM21_20325</name>
</gene>
<dbReference type="Proteomes" id="UP000490800">
    <property type="component" value="Unassembled WGS sequence"/>
</dbReference>
<dbReference type="EMBL" id="RHLK01000016">
    <property type="protein sequence ID" value="MVP01828.1"/>
    <property type="molecule type" value="Genomic_DNA"/>
</dbReference>
<organism evidence="1 2">
    <name type="scientific">Paenibacillus lutrae</name>
    <dbReference type="NCBI Taxonomy" id="2078573"/>
    <lineage>
        <taxon>Bacteria</taxon>
        <taxon>Bacillati</taxon>
        <taxon>Bacillota</taxon>
        <taxon>Bacilli</taxon>
        <taxon>Bacillales</taxon>
        <taxon>Paenibacillaceae</taxon>
        <taxon>Paenibacillus</taxon>
    </lineage>
</organism>
<accession>A0A7X3FLB7</accession>
<dbReference type="AlphaFoldDB" id="A0A7X3FLB7"/>
<dbReference type="RefSeq" id="WP_157338258.1">
    <property type="nucleotide sequence ID" value="NZ_RHLK01000016.1"/>
</dbReference>
<reference evidence="1 2" key="1">
    <citation type="journal article" date="2019" name="Microorganisms">
        <title>Paenibacillus lutrae sp. nov., A Chitinolytic Species Isolated from A River Otter in Castril Natural Park, Granada, Spain.</title>
        <authorList>
            <person name="Rodriguez M."/>
            <person name="Reina J.C."/>
            <person name="Bejar V."/>
            <person name="Llamas I."/>
        </authorList>
    </citation>
    <scope>NUCLEOTIDE SEQUENCE [LARGE SCALE GENOMIC DNA]</scope>
    <source>
        <strain evidence="1 2">N10</strain>
    </source>
</reference>
<sequence>MIVRETEQQFVMITQHEHAQFSRQIADCFKEELLVDQHYAEAVYLAIQEHDRSWIRLDDRPVWNDQDSIPFSFNDYPLLPKLVLYKLGLDEIEEMNDYAALLCSLHYSSFIHLRQSSLPDCAAFIDHEHARQQRLKPKLNHPGEYMIEQHFKLLKLCDELSLYVCLNEPGASKDEEHPWYREGFKTLINDQQIMARWISEINVQIRPFLFKKEFCASLKIKQVSKEAIHQLGVDRAYQETDWTVQEVTFEV</sequence>
<evidence type="ECO:0000313" key="2">
    <source>
        <dbReference type="Proteomes" id="UP000490800"/>
    </source>
</evidence>
<dbReference type="OrthoDB" id="190426at2"/>
<protein>
    <submittedName>
        <fullName evidence="1">DUF3891 family protein</fullName>
    </submittedName>
</protein>
<comment type="caution">
    <text evidence="1">The sequence shown here is derived from an EMBL/GenBank/DDBJ whole genome shotgun (WGS) entry which is preliminary data.</text>
</comment>
<proteinExistence type="predicted"/>
<keyword evidence="2" id="KW-1185">Reference proteome</keyword>